<dbReference type="OrthoDB" id="191601at2759"/>
<name>A0A1R1YAQ7_9FUNG</name>
<dbReference type="STRING" id="133412.A0A1R1YAQ7"/>
<dbReference type="PANTHER" id="PTHR17985:SF8">
    <property type="entry name" value="TRANSPORT AND GOLGI ORGANIZATION PROTEIN 2 HOMOLOG"/>
    <property type="match status" value="1"/>
</dbReference>
<evidence type="ECO:0000313" key="1">
    <source>
        <dbReference type="EMBL" id="OMJ24021.1"/>
    </source>
</evidence>
<dbReference type="EMBL" id="LSSN01000424">
    <property type="protein sequence ID" value="OMJ24021.1"/>
    <property type="molecule type" value="Genomic_DNA"/>
</dbReference>
<organism evidence="1 2">
    <name type="scientific">Smittium culicis</name>
    <dbReference type="NCBI Taxonomy" id="133412"/>
    <lineage>
        <taxon>Eukaryota</taxon>
        <taxon>Fungi</taxon>
        <taxon>Fungi incertae sedis</taxon>
        <taxon>Zoopagomycota</taxon>
        <taxon>Kickxellomycotina</taxon>
        <taxon>Harpellomycetes</taxon>
        <taxon>Harpellales</taxon>
        <taxon>Legeriomycetaceae</taxon>
        <taxon>Smittium</taxon>
    </lineage>
</organism>
<dbReference type="Pfam" id="PF05742">
    <property type="entry name" value="TANGO2"/>
    <property type="match status" value="1"/>
</dbReference>
<dbReference type="InterPro" id="IPR008551">
    <property type="entry name" value="TANGO2"/>
</dbReference>
<dbReference type="Proteomes" id="UP000187283">
    <property type="component" value="Unassembled WGS sequence"/>
</dbReference>
<dbReference type="PANTHER" id="PTHR17985">
    <property type="entry name" value="SER/THR-RICH PROTEIN T10 IN DGCR REGION"/>
    <property type="match status" value="1"/>
</dbReference>
<protein>
    <submittedName>
        <fullName evidence="1">Transport and Golgi organization 2-like protein</fullName>
    </submittedName>
</protein>
<sequence length="325" mass="37276">MCIVFWKLQTPTPASPYKFIFAGNRDEFFNRPTRLISEWNSSQKVKIVSPLDLMPPEAERGSWIGINELGRVSFLTNYSEKNFVQSKSKSRGLLVRDFLESNYSGREDITQCIAAENQINADENIIDPTYNNLQNDYTLNYLNYLSNNLDHYSGFNLVTVDIPKMKSYYISNRNTGPKAINEVENHQIQGLSNSLINCWPKVERGKSQIDEILKIEGLSQTELVEKIFSVLRNPEPASESNPPTLEQFPESIFIPKINFNSSYKQFCGDYGTRSSCVILVDNNNTAHIYERYYNINHQDISGFPDFAEESLKDHSTSNLTLELIF</sequence>
<gene>
    <name evidence="1" type="ORF">AYI70_g1869</name>
</gene>
<comment type="caution">
    <text evidence="1">The sequence shown here is derived from an EMBL/GenBank/DDBJ whole genome shotgun (WGS) entry which is preliminary data.</text>
</comment>
<proteinExistence type="predicted"/>
<accession>A0A1R1YAQ7</accession>
<keyword evidence="2" id="KW-1185">Reference proteome</keyword>
<dbReference type="AlphaFoldDB" id="A0A1R1YAQ7"/>
<evidence type="ECO:0000313" key="2">
    <source>
        <dbReference type="Proteomes" id="UP000187283"/>
    </source>
</evidence>
<reference evidence="1 2" key="1">
    <citation type="submission" date="2017-01" db="EMBL/GenBank/DDBJ databases">
        <authorList>
            <person name="Mah S.A."/>
            <person name="Swanson W.J."/>
            <person name="Moy G.W."/>
            <person name="Vacquier V.D."/>
        </authorList>
    </citation>
    <scope>NUCLEOTIDE SEQUENCE [LARGE SCALE GENOMIC DNA]</scope>
    <source>
        <strain evidence="1 2">GSMNP</strain>
    </source>
</reference>